<sequence length="173" mass="19938">MLAIFIFVVQTHAIILQNVYPTYQQALMSNAVVGEVQQQWNEELPDNFATFEKPPVSILSGYIPDFIIKKWAEYLFTLLNGTGDVVKPKNRRKFAQKQSDINNEENQQQKLSFTMKPEGSETNPSTFPTMNVIQEASIVSSLNDVRMAPKRKWGISRMRFNDINSERRFFGKV</sequence>
<name>A0A8S1EK98_9PELO</name>
<organism evidence="1 2">
    <name type="scientific">Caenorhabditis bovis</name>
    <dbReference type="NCBI Taxonomy" id="2654633"/>
    <lineage>
        <taxon>Eukaryota</taxon>
        <taxon>Metazoa</taxon>
        <taxon>Ecdysozoa</taxon>
        <taxon>Nematoda</taxon>
        <taxon>Chromadorea</taxon>
        <taxon>Rhabditida</taxon>
        <taxon>Rhabditina</taxon>
        <taxon>Rhabditomorpha</taxon>
        <taxon>Rhabditoidea</taxon>
        <taxon>Rhabditidae</taxon>
        <taxon>Peloderinae</taxon>
        <taxon>Caenorhabditis</taxon>
    </lineage>
</organism>
<dbReference type="Proteomes" id="UP000494206">
    <property type="component" value="Unassembled WGS sequence"/>
</dbReference>
<gene>
    <name evidence="1" type="ORF">CBOVIS_LOCUS1507</name>
</gene>
<dbReference type="AlphaFoldDB" id="A0A8S1EK98"/>
<keyword evidence="2" id="KW-1185">Reference proteome</keyword>
<protein>
    <submittedName>
        <fullName evidence="1">Uncharacterized protein</fullName>
    </submittedName>
</protein>
<dbReference type="OrthoDB" id="5845143at2759"/>
<reference evidence="1 2" key="1">
    <citation type="submission" date="2020-04" db="EMBL/GenBank/DDBJ databases">
        <authorList>
            <person name="Laetsch R D."/>
            <person name="Stevens L."/>
            <person name="Kumar S."/>
            <person name="Blaxter L. M."/>
        </authorList>
    </citation>
    <scope>NUCLEOTIDE SEQUENCE [LARGE SCALE GENOMIC DNA]</scope>
</reference>
<comment type="caution">
    <text evidence="1">The sequence shown here is derived from an EMBL/GenBank/DDBJ whole genome shotgun (WGS) entry which is preliminary data.</text>
</comment>
<evidence type="ECO:0000313" key="2">
    <source>
        <dbReference type="Proteomes" id="UP000494206"/>
    </source>
</evidence>
<accession>A0A8S1EK98</accession>
<dbReference type="EMBL" id="CADEPM010000001">
    <property type="protein sequence ID" value="CAB3398205.1"/>
    <property type="molecule type" value="Genomic_DNA"/>
</dbReference>
<proteinExistence type="predicted"/>
<evidence type="ECO:0000313" key="1">
    <source>
        <dbReference type="EMBL" id="CAB3398205.1"/>
    </source>
</evidence>